<accession>A0AAN6ERF0</accession>
<dbReference type="Pfam" id="PF09468">
    <property type="entry name" value="RNase_H2-Ydr279"/>
    <property type="match status" value="1"/>
</dbReference>
<dbReference type="InterPro" id="IPR041195">
    <property type="entry name" value="Rnh202_N"/>
</dbReference>
<evidence type="ECO:0000256" key="5">
    <source>
        <dbReference type="ARBA" id="ARBA00033464"/>
    </source>
</evidence>
<evidence type="ECO:0000313" key="10">
    <source>
        <dbReference type="Proteomes" id="UP001161757"/>
    </source>
</evidence>
<reference evidence="9" key="1">
    <citation type="submission" date="2023-01" db="EMBL/GenBank/DDBJ databases">
        <title>Exophiala dermititidis isolated from Cystic Fibrosis Patient.</title>
        <authorList>
            <person name="Kurbessoian T."/>
            <person name="Crocker A."/>
            <person name="Murante D."/>
            <person name="Hogan D.A."/>
            <person name="Stajich J.E."/>
        </authorList>
    </citation>
    <scope>NUCLEOTIDE SEQUENCE</scope>
    <source>
        <strain evidence="9">Ex8</strain>
    </source>
</reference>
<proteinExistence type="predicted"/>
<dbReference type="GO" id="GO:0032299">
    <property type="term" value="C:ribonuclease H2 complex"/>
    <property type="evidence" value="ECO:0007669"/>
    <property type="project" value="InterPro"/>
</dbReference>
<comment type="subcellular location">
    <subcellularLocation>
        <location evidence="1">Nucleus</location>
    </subcellularLocation>
</comment>
<evidence type="ECO:0000256" key="4">
    <source>
        <dbReference type="ARBA" id="ARBA00024778"/>
    </source>
</evidence>
<evidence type="ECO:0000259" key="8">
    <source>
        <dbReference type="Pfam" id="PF17745"/>
    </source>
</evidence>
<dbReference type="InterPro" id="IPR019024">
    <property type="entry name" value="RNase_H2_suB_wHTH"/>
</dbReference>
<keyword evidence="3" id="KW-0539">Nucleus</keyword>
<dbReference type="CDD" id="cd09270">
    <property type="entry name" value="RNase_H2-B"/>
    <property type="match status" value="1"/>
</dbReference>
<feature type="region of interest" description="Disordered" evidence="6">
    <location>
        <begin position="83"/>
        <end position="104"/>
    </location>
</feature>
<protein>
    <recommendedName>
        <fullName evidence="2">Ribonuclease H2 subunit B</fullName>
    </recommendedName>
    <alternativeName>
        <fullName evidence="5">Ribonuclease HI subunit B</fullName>
    </alternativeName>
</protein>
<dbReference type="PANTHER" id="PTHR13383:SF11">
    <property type="entry name" value="RIBONUCLEASE H2 SUBUNIT B"/>
    <property type="match status" value="1"/>
</dbReference>
<dbReference type="PANTHER" id="PTHR13383">
    <property type="entry name" value="RIBONUCLEASE H2 SUBUNIT B"/>
    <property type="match status" value="1"/>
</dbReference>
<evidence type="ECO:0000259" key="7">
    <source>
        <dbReference type="Pfam" id="PF09468"/>
    </source>
</evidence>
<evidence type="ECO:0000256" key="3">
    <source>
        <dbReference type="ARBA" id="ARBA00023242"/>
    </source>
</evidence>
<feature type="domain" description="Ribonuclease H2 subunit B wHTH" evidence="7">
    <location>
        <begin position="208"/>
        <end position="406"/>
    </location>
</feature>
<dbReference type="EMBL" id="JAJGCB010000012">
    <property type="protein sequence ID" value="KAJ8989918.1"/>
    <property type="molecule type" value="Genomic_DNA"/>
</dbReference>
<evidence type="ECO:0000256" key="2">
    <source>
        <dbReference type="ARBA" id="ARBA00019062"/>
    </source>
</evidence>
<organism evidence="9 10">
    <name type="scientific">Exophiala dermatitidis</name>
    <name type="common">Black yeast-like fungus</name>
    <name type="synonym">Wangiella dermatitidis</name>
    <dbReference type="NCBI Taxonomy" id="5970"/>
    <lineage>
        <taxon>Eukaryota</taxon>
        <taxon>Fungi</taxon>
        <taxon>Dikarya</taxon>
        <taxon>Ascomycota</taxon>
        <taxon>Pezizomycotina</taxon>
        <taxon>Eurotiomycetes</taxon>
        <taxon>Chaetothyriomycetidae</taxon>
        <taxon>Chaetothyriales</taxon>
        <taxon>Herpotrichiellaceae</taxon>
        <taxon>Exophiala</taxon>
    </lineage>
</organism>
<comment type="function">
    <text evidence="4">Non catalytic subunit of RNase H2, an endonuclease that specifically degrades the RNA of RNA:DNA hybrids. Participates in DNA replication, possibly by mediating the removal of lagging-strand Okazaki fragment RNA primers during DNA replication. Mediates the excision of single ribonucleotides from DNA:RNA duplexes.</text>
</comment>
<evidence type="ECO:0000313" key="9">
    <source>
        <dbReference type="EMBL" id="KAJ8989918.1"/>
    </source>
</evidence>
<dbReference type="InterPro" id="IPR040456">
    <property type="entry name" value="RNase_H2_suB"/>
</dbReference>
<evidence type="ECO:0000256" key="1">
    <source>
        <dbReference type="ARBA" id="ARBA00004123"/>
    </source>
</evidence>
<gene>
    <name evidence="9" type="ORF">HRR80_006058</name>
</gene>
<dbReference type="GO" id="GO:0005654">
    <property type="term" value="C:nucleoplasm"/>
    <property type="evidence" value="ECO:0007669"/>
    <property type="project" value="TreeGrafter"/>
</dbReference>
<dbReference type="AlphaFoldDB" id="A0AAN6ERF0"/>
<dbReference type="GO" id="GO:0006401">
    <property type="term" value="P:RNA catabolic process"/>
    <property type="evidence" value="ECO:0007669"/>
    <property type="project" value="TreeGrafter"/>
</dbReference>
<feature type="domain" description="Rnh202 triple barrel" evidence="8">
    <location>
        <begin position="111"/>
        <end position="205"/>
    </location>
</feature>
<sequence length="510" mass="56404">MGASLTVPVRRHLAPMIGFRGRVPDKVPGILNSAERVATGLALISTALRLEGHLQPAALFSPSGCYNVLPELPITMGVTTRSATSSPVKKSVKETSAAESKSHREPLKHFILPKDISEGARFLLLSHPRDSSKQRFLFCPSTGLFQFTKVQTPSTDPRSLLFTRRAFDANDGPADTVTGLVESDRPLSNGYISKSAEFFVATPFDMVFIFLPLLMPAKAPSSKVLFQPLDDILEHHLQNDTHLRYLYDHGRSMIEKACSRFCDTIEAGDEHMYRASEEKVLRMVMQKIDNAVDQGLPASLEEKFVARALEAPVLSVKREDTAMSTVSANTEVLAPDMLESPSESFESQSTATSSAQSVFSEASTASSVSTVVQDTVPQELCDLQKRRTVLEFILSSYFPASFADRIRARLNGENSPINFVPLEEHLKSIADMRAKALASRSVDDFSRKRGLDDDEALDLRAEKKRKQEEEDKKKKLSESRGVRELKKVNVSGMKKMSDFFAKKSVAKAKA</sequence>
<evidence type="ECO:0000256" key="6">
    <source>
        <dbReference type="SAM" id="MobiDB-lite"/>
    </source>
</evidence>
<dbReference type="Proteomes" id="UP001161757">
    <property type="component" value="Unassembled WGS sequence"/>
</dbReference>
<dbReference type="Pfam" id="PF17745">
    <property type="entry name" value="Ydr279_N"/>
    <property type="match status" value="1"/>
</dbReference>
<comment type="caution">
    <text evidence="9">The sequence shown here is derived from an EMBL/GenBank/DDBJ whole genome shotgun (WGS) entry which is preliminary data.</text>
</comment>
<dbReference type="Gene3D" id="1.10.20.120">
    <property type="match status" value="1"/>
</dbReference>
<name>A0AAN6ERF0_EXODE</name>